<name>A0A0A9BAG5_ARUDO</name>
<dbReference type="EMBL" id="GBRH01238772">
    <property type="protein sequence ID" value="JAD59123.1"/>
    <property type="molecule type" value="Transcribed_RNA"/>
</dbReference>
<evidence type="ECO:0000256" key="1">
    <source>
        <dbReference type="SAM" id="MobiDB-lite"/>
    </source>
</evidence>
<sequence>MWVNESAANSTSSTAPEWTEGHSLPSKLTTQKRGGGGGDRNPALENLRTY</sequence>
<reference evidence="2" key="1">
    <citation type="submission" date="2014-09" db="EMBL/GenBank/DDBJ databases">
        <authorList>
            <person name="Magalhaes I.L.F."/>
            <person name="Oliveira U."/>
            <person name="Santos F.R."/>
            <person name="Vidigal T.H.D.A."/>
            <person name="Brescovit A.D."/>
            <person name="Santos A.J."/>
        </authorList>
    </citation>
    <scope>NUCLEOTIDE SEQUENCE</scope>
    <source>
        <tissue evidence="2">Shoot tissue taken approximately 20 cm above the soil surface</tissue>
    </source>
</reference>
<accession>A0A0A9BAG5</accession>
<protein>
    <submittedName>
        <fullName evidence="2">Uncharacterized protein</fullName>
    </submittedName>
</protein>
<dbReference type="AlphaFoldDB" id="A0A0A9BAG5"/>
<organism evidence="2">
    <name type="scientific">Arundo donax</name>
    <name type="common">Giant reed</name>
    <name type="synonym">Donax arundinaceus</name>
    <dbReference type="NCBI Taxonomy" id="35708"/>
    <lineage>
        <taxon>Eukaryota</taxon>
        <taxon>Viridiplantae</taxon>
        <taxon>Streptophyta</taxon>
        <taxon>Embryophyta</taxon>
        <taxon>Tracheophyta</taxon>
        <taxon>Spermatophyta</taxon>
        <taxon>Magnoliopsida</taxon>
        <taxon>Liliopsida</taxon>
        <taxon>Poales</taxon>
        <taxon>Poaceae</taxon>
        <taxon>PACMAD clade</taxon>
        <taxon>Arundinoideae</taxon>
        <taxon>Arundineae</taxon>
        <taxon>Arundo</taxon>
    </lineage>
</organism>
<feature type="region of interest" description="Disordered" evidence="1">
    <location>
        <begin position="1"/>
        <end position="50"/>
    </location>
</feature>
<evidence type="ECO:0000313" key="2">
    <source>
        <dbReference type="EMBL" id="JAD59123.1"/>
    </source>
</evidence>
<feature type="compositionally biased region" description="Low complexity" evidence="1">
    <location>
        <begin position="1"/>
        <end position="15"/>
    </location>
</feature>
<reference evidence="2" key="2">
    <citation type="journal article" date="2015" name="Data Brief">
        <title>Shoot transcriptome of the giant reed, Arundo donax.</title>
        <authorList>
            <person name="Barrero R.A."/>
            <person name="Guerrero F.D."/>
            <person name="Moolhuijzen P."/>
            <person name="Goolsby J.A."/>
            <person name="Tidwell J."/>
            <person name="Bellgard S.E."/>
            <person name="Bellgard M.I."/>
        </authorList>
    </citation>
    <scope>NUCLEOTIDE SEQUENCE</scope>
    <source>
        <tissue evidence="2">Shoot tissue taken approximately 20 cm above the soil surface</tissue>
    </source>
</reference>
<proteinExistence type="predicted"/>